<dbReference type="EMBL" id="BMDP01000001">
    <property type="protein sequence ID" value="GGI53300.1"/>
    <property type="molecule type" value="Genomic_DNA"/>
</dbReference>
<evidence type="ECO:0000313" key="1">
    <source>
        <dbReference type="EMBL" id="GGI53300.1"/>
    </source>
</evidence>
<accession>A0A8J3AU81</accession>
<organism evidence="1 2">
    <name type="scientific">Oxalicibacterium solurbis</name>
    <dbReference type="NCBI Taxonomy" id="69280"/>
    <lineage>
        <taxon>Bacteria</taxon>
        <taxon>Pseudomonadati</taxon>
        <taxon>Pseudomonadota</taxon>
        <taxon>Betaproteobacteria</taxon>
        <taxon>Burkholderiales</taxon>
        <taxon>Oxalobacteraceae</taxon>
        <taxon>Oxalicibacterium</taxon>
    </lineage>
</organism>
<keyword evidence="2" id="KW-1185">Reference proteome</keyword>
<comment type="caution">
    <text evidence="1">The sequence shown here is derived from an EMBL/GenBank/DDBJ whole genome shotgun (WGS) entry which is preliminary data.</text>
</comment>
<dbReference type="RefSeq" id="WP_188420032.1">
    <property type="nucleotide sequence ID" value="NZ_BMDP01000001.1"/>
</dbReference>
<evidence type="ECO:0000313" key="2">
    <source>
        <dbReference type="Proteomes" id="UP000627205"/>
    </source>
</evidence>
<sequence length="168" mass="19609">MNPIDWLLDRNLGYRHLSDGEKEAMTHFVMLWTLFEAEVLRTKASIGGIFDVVNELCGKGLLSRDEFVPALGYWKDRYLDGGQPNYYFERLRFRDNDKQEFVLSVLKEEAVELSEIATALLIIVYRIRNNLFHGSKWSFAMLGQKENFTFSSHLLMHVYDAHEQKALV</sequence>
<reference evidence="1" key="2">
    <citation type="submission" date="2020-09" db="EMBL/GenBank/DDBJ databases">
        <authorList>
            <person name="Sun Q."/>
            <person name="Sedlacek I."/>
        </authorList>
    </citation>
    <scope>NUCLEOTIDE SEQUENCE</scope>
    <source>
        <strain evidence="1">CCM 7664</strain>
    </source>
</reference>
<protein>
    <submittedName>
        <fullName evidence="1">Uncharacterized protein</fullName>
    </submittedName>
</protein>
<proteinExistence type="predicted"/>
<gene>
    <name evidence="1" type="ORF">GCM10011430_04740</name>
</gene>
<name>A0A8J3AU81_9BURK</name>
<dbReference type="Proteomes" id="UP000627205">
    <property type="component" value="Unassembled WGS sequence"/>
</dbReference>
<reference evidence="1" key="1">
    <citation type="journal article" date="2014" name="Int. J. Syst. Evol. Microbiol.">
        <title>Complete genome sequence of Corynebacterium casei LMG S-19264T (=DSM 44701T), isolated from a smear-ripened cheese.</title>
        <authorList>
            <consortium name="US DOE Joint Genome Institute (JGI-PGF)"/>
            <person name="Walter F."/>
            <person name="Albersmeier A."/>
            <person name="Kalinowski J."/>
            <person name="Ruckert C."/>
        </authorList>
    </citation>
    <scope>NUCLEOTIDE SEQUENCE</scope>
    <source>
        <strain evidence="1">CCM 7664</strain>
    </source>
</reference>
<dbReference type="AlphaFoldDB" id="A0A8J3AU81"/>